<dbReference type="InterPro" id="IPR052891">
    <property type="entry name" value="DNA-3mA_glycosylase"/>
</dbReference>
<feature type="region of interest" description="Disordered" evidence="1">
    <location>
        <begin position="1"/>
        <end position="32"/>
    </location>
</feature>
<keyword evidence="2" id="KW-0326">Glycosidase</keyword>
<protein>
    <submittedName>
        <fullName evidence="2">DNA-3-methyladenine glycosylase I</fullName>
        <ecNumber evidence="2">3.2.2.20</ecNumber>
    </submittedName>
</protein>
<dbReference type="EMBL" id="CP123443">
    <property type="protein sequence ID" value="WGK69733.1"/>
    <property type="molecule type" value="Genomic_DNA"/>
</dbReference>
<dbReference type="EC" id="3.2.2.20" evidence="2"/>
<accession>A0ABY8MKK6</accession>
<dbReference type="Gene3D" id="1.10.340.30">
    <property type="entry name" value="Hypothetical protein, domain 2"/>
    <property type="match status" value="1"/>
</dbReference>
<dbReference type="Proteomes" id="UP001228690">
    <property type="component" value="Chromosome"/>
</dbReference>
<organism evidence="2 3">
    <name type="scientific">Candidatus Haliotispira prima</name>
    <dbReference type="NCBI Taxonomy" id="3034016"/>
    <lineage>
        <taxon>Bacteria</taxon>
        <taxon>Pseudomonadati</taxon>
        <taxon>Spirochaetota</taxon>
        <taxon>Spirochaetia</taxon>
        <taxon>Spirochaetales</taxon>
        <taxon>Spirochaetaceae</taxon>
        <taxon>Candidatus Haliotispira</taxon>
    </lineage>
</organism>
<keyword evidence="3" id="KW-1185">Reference proteome</keyword>
<evidence type="ECO:0000256" key="1">
    <source>
        <dbReference type="SAM" id="MobiDB-lite"/>
    </source>
</evidence>
<keyword evidence="2" id="KW-0378">Hydrolase</keyword>
<dbReference type="InterPro" id="IPR005019">
    <property type="entry name" value="Adenine_glyco"/>
</dbReference>
<sequence>MAKTETVETKLGQGHSPEGNSDGKSRCPWAAGQGDEQSRARMRLYHDREWGVPLHDERRHFEFLLLETFQAGLSWQCILNRREGFRAAFAAFDPVRVAVFGRNDVERLLQDSGIIRNRSKIEGTIQNARCFLEVQQQWGNFDAYIWHFTEGKSLQNSWREAGQVPVSSPLAEKVAGDLKQRGFCRVGAVTIYAHLQAIGVIQDHLQSCFRYRDLAETQGSVLRSPSSSLS</sequence>
<dbReference type="PANTHER" id="PTHR30037">
    <property type="entry name" value="DNA-3-METHYLADENINE GLYCOSYLASE 1"/>
    <property type="match status" value="1"/>
</dbReference>
<dbReference type="Pfam" id="PF03352">
    <property type="entry name" value="Adenine_glyco"/>
    <property type="match status" value="1"/>
</dbReference>
<name>A0ABY8MKK6_9SPIO</name>
<dbReference type="RefSeq" id="WP_326927919.1">
    <property type="nucleotide sequence ID" value="NZ_CP123443.1"/>
</dbReference>
<gene>
    <name evidence="2" type="ORF">P0082_02395</name>
</gene>
<dbReference type="SUPFAM" id="SSF48150">
    <property type="entry name" value="DNA-glycosylase"/>
    <property type="match status" value="1"/>
</dbReference>
<evidence type="ECO:0000313" key="3">
    <source>
        <dbReference type="Proteomes" id="UP001228690"/>
    </source>
</evidence>
<dbReference type="PANTHER" id="PTHR30037:SF4">
    <property type="entry name" value="DNA-3-METHYLADENINE GLYCOSYLASE I"/>
    <property type="match status" value="1"/>
</dbReference>
<reference evidence="2 3" key="1">
    <citation type="submission" date="2023-04" db="EMBL/GenBank/DDBJ databases">
        <title>Spirochaete genome identified in red abalone sample constitutes a novel genus.</title>
        <authorList>
            <person name="Sharma S.P."/>
            <person name="Purcell C.M."/>
            <person name="Hyde J.R."/>
            <person name="Severin A.J."/>
        </authorList>
    </citation>
    <scope>NUCLEOTIDE SEQUENCE [LARGE SCALE GENOMIC DNA]</scope>
    <source>
        <strain evidence="2 3">SP-2023</strain>
    </source>
</reference>
<proteinExistence type="predicted"/>
<dbReference type="InterPro" id="IPR011257">
    <property type="entry name" value="DNA_glycosylase"/>
</dbReference>
<evidence type="ECO:0000313" key="2">
    <source>
        <dbReference type="EMBL" id="WGK69733.1"/>
    </source>
</evidence>
<dbReference type="GO" id="GO:0008725">
    <property type="term" value="F:DNA-3-methyladenine glycosylase activity"/>
    <property type="evidence" value="ECO:0007669"/>
    <property type="project" value="UniProtKB-EC"/>
</dbReference>